<dbReference type="GO" id="GO:0008324">
    <property type="term" value="F:monoatomic cation transmembrane transporter activity"/>
    <property type="evidence" value="ECO:0007669"/>
    <property type="project" value="InterPro"/>
</dbReference>
<keyword evidence="3" id="KW-0813">Transport</keyword>
<dbReference type="GO" id="GO:0006813">
    <property type="term" value="P:potassium ion transport"/>
    <property type="evidence" value="ECO:0007669"/>
    <property type="project" value="InterPro"/>
</dbReference>
<protein>
    <submittedName>
        <fullName evidence="9">Aspartate-alanine antiporter</fullName>
    </submittedName>
</protein>
<keyword evidence="5" id="KW-0812">Transmembrane</keyword>
<evidence type="ECO:0000313" key="10">
    <source>
        <dbReference type="Proteomes" id="UP000397656"/>
    </source>
</evidence>
<dbReference type="InterPro" id="IPR022457">
    <property type="entry name" value="Asp_Ala_antiprt"/>
</dbReference>
<comment type="similarity">
    <text evidence="2">Belongs to the AAE transporter (TC 2.A.81) family.</text>
</comment>
<evidence type="ECO:0000256" key="3">
    <source>
        <dbReference type="ARBA" id="ARBA00022448"/>
    </source>
</evidence>
<dbReference type="Pfam" id="PF06826">
    <property type="entry name" value="Asp-Al_Ex"/>
    <property type="match status" value="2"/>
</dbReference>
<dbReference type="PANTHER" id="PTHR30445">
    <property type="entry name" value="K(+)_H(+) ANTIPORTER SUBUNIT KHTT"/>
    <property type="match status" value="1"/>
</dbReference>
<feature type="domain" description="RCK C-terminal" evidence="8">
    <location>
        <begin position="208"/>
        <end position="286"/>
    </location>
</feature>
<dbReference type="RefSeq" id="WP_150986041.1">
    <property type="nucleotide sequence ID" value="NZ_CP062803.1"/>
</dbReference>
<dbReference type="Gene3D" id="3.30.70.1450">
    <property type="entry name" value="Regulator of K+ conductance, C-terminal domain"/>
    <property type="match status" value="2"/>
</dbReference>
<dbReference type="Pfam" id="PF02080">
    <property type="entry name" value="TrkA_C"/>
    <property type="match status" value="2"/>
</dbReference>
<evidence type="ECO:0000256" key="4">
    <source>
        <dbReference type="ARBA" id="ARBA00022475"/>
    </source>
</evidence>
<evidence type="ECO:0000256" key="2">
    <source>
        <dbReference type="ARBA" id="ARBA00009854"/>
    </source>
</evidence>
<dbReference type="SUPFAM" id="SSF116726">
    <property type="entry name" value="TrkA C-terminal domain-like"/>
    <property type="match status" value="2"/>
</dbReference>
<feature type="domain" description="RCK C-terminal" evidence="8">
    <location>
        <begin position="300"/>
        <end position="381"/>
    </location>
</feature>
<dbReference type="NCBIfam" id="TIGR03802">
    <property type="entry name" value="Asp_Ala_antiprt"/>
    <property type="match status" value="1"/>
</dbReference>
<dbReference type="InterPro" id="IPR006037">
    <property type="entry name" value="RCK_C"/>
</dbReference>
<proteinExistence type="inferred from homology"/>
<keyword evidence="4" id="KW-1003">Cell membrane</keyword>
<name>A0A643FZQ4_9BURK</name>
<dbReference type="Proteomes" id="UP000397656">
    <property type="component" value="Chromosome 1"/>
</dbReference>
<dbReference type="GeneID" id="98402574"/>
<evidence type="ECO:0000256" key="5">
    <source>
        <dbReference type="ARBA" id="ARBA00022692"/>
    </source>
</evidence>
<dbReference type="NCBIfam" id="TIGR01625">
    <property type="entry name" value="YidE_YbjL_dupl"/>
    <property type="match status" value="1"/>
</dbReference>
<evidence type="ECO:0000256" key="1">
    <source>
        <dbReference type="ARBA" id="ARBA00004651"/>
    </source>
</evidence>
<dbReference type="InterPro" id="IPR036721">
    <property type="entry name" value="RCK_C_sf"/>
</dbReference>
<accession>A0A643FZQ4</accession>
<dbReference type="PANTHER" id="PTHR30445:SF9">
    <property type="match status" value="1"/>
</dbReference>
<dbReference type="InterPro" id="IPR050144">
    <property type="entry name" value="AAE_transporter"/>
</dbReference>
<gene>
    <name evidence="9" type="primary">aspT</name>
    <name evidence="9" type="ORF">F7R26_016790</name>
</gene>
<comment type="subcellular location">
    <subcellularLocation>
        <location evidence="1">Cell membrane</location>
        <topology evidence="1">Multi-pass membrane protein</topology>
    </subcellularLocation>
</comment>
<evidence type="ECO:0000256" key="6">
    <source>
        <dbReference type="ARBA" id="ARBA00022989"/>
    </source>
</evidence>
<evidence type="ECO:0000259" key="8">
    <source>
        <dbReference type="PROSITE" id="PS51202"/>
    </source>
</evidence>
<dbReference type="PROSITE" id="PS51202">
    <property type="entry name" value="RCK_C"/>
    <property type="match status" value="2"/>
</dbReference>
<organism evidence="9 10">
    <name type="scientific">Cupriavidus basilensis</name>
    <dbReference type="NCBI Taxonomy" id="68895"/>
    <lineage>
        <taxon>Bacteria</taxon>
        <taxon>Pseudomonadati</taxon>
        <taxon>Pseudomonadota</taxon>
        <taxon>Betaproteobacteria</taxon>
        <taxon>Burkholderiales</taxon>
        <taxon>Burkholderiaceae</taxon>
        <taxon>Cupriavidus</taxon>
    </lineage>
</organism>
<dbReference type="GO" id="GO:0005886">
    <property type="term" value="C:plasma membrane"/>
    <property type="evidence" value="ECO:0007669"/>
    <property type="project" value="UniProtKB-SubCell"/>
</dbReference>
<dbReference type="InterPro" id="IPR006512">
    <property type="entry name" value="YidE_YbjL"/>
</dbReference>
<keyword evidence="7" id="KW-0472">Membrane</keyword>
<evidence type="ECO:0000256" key="7">
    <source>
        <dbReference type="ARBA" id="ARBA00023136"/>
    </source>
</evidence>
<reference evidence="9 10" key="1">
    <citation type="submission" date="2020-10" db="EMBL/GenBank/DDBJ databases">
        <title>Complete genome sequence of Cupriavidus basilensis CCUG 49340T.</title>
        <authorList>
            <person name="Salva-Serra F."/>
            <person name="Donoso R.A."/>
            <person name="Cho K.H."/>
            <person name="Yoo J.A."/>
            <person name="Lee K."/>
            <person name="Yoon S.-H."/>
            <person name="Perez-Pantoja D."/>
            <person name="Moore E.R.B."/>
        </authorList>
    </citation>
    <scope>NUCLEOTIDE SEQUENCE [LARGE SCALE GENOMIC DNA]</scope>
    <source>
        <strain evidence="10">CCUG 49340</strain>
    </source>
</reference>
<dbReference type="EMBL" id="CP062803">
    <property type="protein sequence ID" value="QOT75805.1"/>
    <property type="molecule type" value="Genomic_DNA"/>
</dbReference>
<sequence>METIVHLLATQPEIALFLALAMGHAVGAVKVGPFQFGGICGTLIAALVIGQSGARIDTDVRNVFFALFIFALGFTGGPQFFANVARSWRIGLLSVVEVSVVLALMALAVVVLNLDQGTAAGLLAGAATESAVIGTASEAIGRLGLSPDRIRELQTNIVTAYSVTYLFGLITIVLFTSQLAPLLLRINLRESAAALWHRLGGESDMGARQYSALPRLVGRVIEVRTAAGQTVLAAEQAVALGVTIRRIRRDGQTFKPSPDELLRAGDVVLAYGRRDAMVPFMQAVGIELPEAPEAAGEASMDMVVQAEQDVLLTRRAVSGLTLSALRGMADVGMGRGVYIDAIRRMERPIPPLPNTVLERGDVVSLSGPAEAVERVVPELGYRVVPTVKTDFVFLGVGVLLGMLLGSLRLKVGGAELTLGTGGGCLVAGLAFGWLRARVPLMGSLPSPAAEILKDFGLATFIAAVGLSAGPDAIKLVKTYGLALPVAGVLISIVPATLSLLVGHWWLKIEAPILLGAVAGQQCSTPAIMALTNAAGNSTPVIGYTITYAISNVLLPLMGPIAVGVAGALAH</sequence>
<dbReference type="AlphaFoldDB" id="A0A643FZQ4"/>
<keyword evidence="6" id="KW-1133">Transmembrane helix</keyword>
<evidence type="ECO:0000313" key="9">
    <source>
        <dbReference type="EMBL" id="QOT75805.1"/>
    </source>
</evidence>